<evidence type="ECO:0000256" key="7">
    <source>
        <dbReference type="ARBA" id="ARBA00023150"/>
    </source>
</evidence>
<dbReference type="InterPro" id="IPR013482">
    <property type="entry name" value="Molybde_CF_guanTrfase"/>
</dbReference>
<dbReference type="RefSeq" id="WP_129212719.1">
    <property type="nucleotide sequence ID" value="NZ_REGR01000006.1"/>
</dbReference>
<keyword evidence="2 8" id="KW-0808">Transferase</keyword>
<dbReference type="EC" id="2.7.7.77" evidence="8"/>
<evidence type="ECO:0000256" key="8">
    <source>
        <dbReference type="HAMAP-Rule" id="MF_00316"/>
    </source>
</evidence>
<evidence type="ECO:0000259" key="9">
    <source>
        <dbReference type="Pfam" id="PF12804"/>
    </source>
</evidence>
<evidence type="ECO:0000256" key="2">
    <source>
        <dbReference type="ARBA" id="ARBA00022679"/>
    </source>
</evidence>
<dbReference type="SUPFAM" id="SSF53448">
    <property type="entry name" value="Nucleotide-diphospho-sugar transferases"/>
    <property type="match status" value="1"/>
</dbReference>
<protein>
    <recommendedName>
        <fullName evidence="8">Molybdenum cofactor guanylyltransferase</fullName>
        <shortName evidence="8">MoCo guanylyltransferase</shortName>
        <ecNumber evidence="8">2.7.7.77</ecNumber>
    </recommendedName>
    <alternativeName>
        <fullName evidence="8">GTP:molybdopterin guanylyltransferase</fullName>
    </alternativeName>
    <alternativeName>
        <fullName evidence="8">Mo-MPT guanylyltransferase</fullName>
    </alternativeName>
    <alternativeName>
        <fullName evidence="8">Molybdopterin guanylyltransferase</fullName>
    </alternativeName>
    <alternativeName>
        <fullName evidence="8">Molybdopterin-guanine dinucleotide synthase</fullName>
        <shortName evidence="8">MGD synthase</shortName>
    </alternativeName>
</protein>
<comment type="cofactor">
    <cofactor evidence="8">
        <name>Mg(2+)</name>
        <dbReference type="ChEBI" id="CHEBI:18420"/>
    </cofactor>
</comment>
<dbReference type="EMBL" id="REGR01000006">
    <property type="protein sequence ID" value="RXZ43843.1"/>
    <property type="molecule type" value="Genomic_DNA"/>
</dbReference>
<keyword evidence="6 8" id="KW-0342">GTP-binding</keyword>
<evidence type="ECO:0000256" key="1">
    <source>
        <dbReference type="ARBA" id="ARBA00022490"/>
    </source>
</evidence>
<keyword evidence="1 8" id="KW-0963">Cytoplasm</keyword>
<reference evidence="10 11" key="1">
    <citation type="submission" date="2018-10" db="EMBL/GenBank/DDBJ databases">
        <title>Draft genome of Fastidiocella sp. strain 375T, a bacterium isolated from a karstic cave dripping water.</title>
        <authorList>
            <person name="Coelho C."/>
            <person name="Verissimo A."/>
            <person name="Tiago I."/>
        </authorList>
    </citation>
    <scope>NUCLEOTIDE SEQUENCE [LARGE SCALE GENOMIC DNA]</scope>
    <source>
        <strain evidence="10 11">CAVE-375</strain>
    </source>
</reference>
<feature type="domain" description="MobA-like NTP transferase" evidence="9">
    <location>
        <begin position="8"/>
        <end position="166"/>
    </location>
</feature>
<feature type="binding site" evidence="8">
    <location>
        <position position="103"/>
    </location>
    <ligand>
        <name>GTP</name>
        <dbReference type="ChEBI" id="CHEBI:37565"/>
    </ligand>
</feature>
<dbReference type="CDD" id="cd02503">
    <property type="entry name" value="MobA"/>
    <property type="match status" value="1"/>
</dbReference>
<evidence type="ECO:0000313" key="10">
    <source>
        <dbReference type="EMBL" id="RXZ43843.1"/>
    </source>
</evidence>
<dbReference type="PANTHER" id="PTHR19136:SF81">
    <property type="entry name" value="MOLYBDENUM COFACTOR GUANYLYLTRANSFERASE"/>
    <property type="match status" value="1"/>
</dbReference>
<keyword evidence="11" id="KW-1185">Reference proteome</keyword>
<evidence type="ECO:0000256" key="3">
    <source>
        <dbReference type="ARBA" id="ARBA00022723"/>
    </source>
</evidence>
<dbReference type="Gene3D" id="3.90.550.10">
    <property type="entry name" value="Spore Coat Polysaccharide Biosynthesis Protein SpsA, Chain A"/>
    <property type="match status" value="1"/>
</dbReference>
<evidence type="ECO:0000256" key="5">
    <source>
        <dbReference type="ARBA" id="ARBA00022842"/>
    </source>
</evidence>
<comment type="caution">
    <text evidence="8">Lacks conserved residue(s) required for the propagation of feature annotation.</text>
</comment>
<keyword evidence="5 8" id="KW-0460">Magnesium</keyword>
<comment type="similarity">
    <text evidence="8">Belongs to the MobA family.</text>
</comment>
<feature type="binding site" evidence="8">
    <location>
        <begin position="11"/>
        <end position="13"/>
    </location>
    <ligand>
        <name>GTP</name>
        <dbReference type="ChEBI" id="CHEBI:37565"/>
    </ligand>
</feature>
<keyword evidence="3 8" id="KW-0479">Metal-binding</keyword>
<feature type="binding site" evidence="8">
    <location>
        <position position="73"/>
    </location>
    <ligand>
        <name>GTP</name>
        <dbReference type="ChEBI" id="CHEBI:37565"/>
    </ligand>
</feature>
<feature type="binding site" evidence="8">
    <location>
        <position position="24"/>
    </location>
    <ligand>
        <name>GTP</name>
        <dbReference type="ChEBI" id="CHEBI:37565"/>
    </ligand>
</feature>
<accession>A0ABY0FEX4</accession>
<dbReference type="HAMAP" id="MF_00316">
    <property type="entry name" value="MobA"/>
    <property type="match status" value="1"/>
</dbReference>
<organism evidence="10 11">
    <name type="scientific">Crenobacter cavernae</name>
    <dbReference type="NCBI Taxonomy" id="2290923"/>
    <lineage>
        <taxon>Bacteria</taxon>
        <taxon>Pseudomonadati</taxon>
        <taxon>Pseudomonadota</taxon>
        <taxon>Betaproteobacteria</taxon>
        <taxon>Neisseriales</taxon>
        <taxon>Neisseriaceae</taxon>
        <taxon>Crenobacter</taxon>
    </lineage>
</organism>
<name>A0ABY0FEX4_9NEIS</name>
<dbReference type="InterPro" id="IPR025877">
    <property type="entry name" value="MobA-like_NTP_Trfase"/>
</dbReference>
<evidence type="ECO:0000256" key="4">
    <source>
        <dbReference type="ARBA" id="ARBA00022741"/>
    </source>
</evidence>
<dbReference type="InterPro" id="IPR029044">
    <property type="entry name" value="Nucleotide-diphossugar_trans"/>
</dbReference>
<keyword evidence="7 8" id="KW-0501">Molybdenum cofactor biosynthesis</keyword>
<keyword evidence="10" id="KW-0548">Nucleotidyltransferase</keyword>
<dbReference type="PANTHER" id="PTHR19136">
    <property type="entry name" value="MOLYBDENUM COFACTOR GUANYLYLTRANSFERASE"/>
    <property type="match status" value="1"/>
</dbReference>
<dbReference type="NCBIfam" id="TIGR02665">
    <property type="entry name" value="molyb_mobA"/>
    <property type="match status" value="1"/>
</dbReference>
<dbReference type="GO" id="GO:0061603">
    <property type="term" value="F:molybdenum cofactor guanylyltransferase activity"/>
    <property type="evidence" value="ECO:0007669"/>
    <property type="project" value="UniProtKB-EC"/>
</dbReference>
<proteinExistence type="inferred from homology"/>
<evidence type="ECO:0000313" key="11">
    <source>
        <dbReference type="Proteomes" id="UP000290682"/>
    </source>
</evidence>
<feature type="binding site" evidence="8">
    <location>
        <position position="103"/>
    </location>
    <ligand>
        <name>Mg(2+)</name>
        <dbReference type="ChEBI" id="CHEBI:18420"/>
    </ligand>
</feature>
<sequence>MTPAPYQALVLAGGSARRFGGEDKGLQRLDGKPFVEHTLAALAAQTAAPAGCLVSANRNLDAYASYGHPVLTDSRSCFQGPLAGIAEGLAALREDWLLVVPCDVVALPTDFAERLFAEADHADAVCACDAESMHPALLLVNRRVRASLDEFLLGDNRRLRDWLASLALREAFFPAPFPNLNSPESLRKWQSRL</sequence>
<comment type="subunit">
    <text evidence="8">Monomer.</text>
</comment>
<comment type="caution">
    <text evidence="10">The sequence shown here is derived from an EMBL/GenBank/DDBJ whole genome shotgun (WGS) entry which is preliminary data.</text>
</comment>
<evidence type="ECO:0000256" key="6">
    <source>
        <dbReference type="ARBA" id="ARBA00023134"/>
    </source>
</evidence>
<comment type="subcellular location">
    <subcellularLocation>
        <location evidence="8">Cytoplasm</location>
    </subcellularLocation>
</comment>
<comment type="catalytic activity">
    <reaction evidence="8">
        <text>Mo-molybdopterin + GTP + H(+) = Mo-molybdopterin guanine dinucleotide + diphosphate</text>
        <dbReference type="Rhea" id="RHEA:34243"/>
        <dbReference type="ChEBI" id="CHEBI:15378"/>
        <dbReference type="ChEBI" id="CHEBI:33019"/>
        <dbReference type="ChEBI" id="CHEBI:37565"/>
        <dbReference type="ChEBI" id="CHEBI:71302"/>
        <dbReference type="ChEBI" id="CHEBI:71310"/>
        <dbReference type="EC" id="2.7.7.77"/>
    </reaction>
</comment>
<gene>
    <name evidence="8 10" type="primary">mobA</name>
    <name evidence="10" type="ORF">EBB06_08175</name>
</gene>
<comment type="function">
    <text evidence="8">Transfers a GMP moiety from GTP to Mo-molybdopterin (Mo-MPT) cofactor (Moco or molybdenum cofactor) to form Mo-molybdopterin guanine dinucleotide (Mo-MGD) cofactor.</text>
</comment>
<dbReference type="Pfam" id="PF12804">
    <property type="entry name" value="NTP_transf_3"/>
    <property type="match status" value="1"/>
</dbReference>
<comment type="domain">
    <text evidence="8">The N-terminal domain determines nucleotide recognition and specific binding, while the C-terminal domain determines the specific binding to the target protein.</text>
</comment>
<dbReference type="Proteomes" id="UP000290682">
    <property type="component" value="Unassembled WGS sequence"/>
</dbReference>
<keyword evidence="4 8" id="KW-0547">Nucleotide-binding</keyword>